<dbReference type="PANTHER" id="PTHR43130:SF3">
    <property type="entry name" value="HTH-TYPE TRANSCRIPTIONAL REGULATOR RV1931C"/>
    <property type="match status" value="1"/>
</dbReference>
<evidence type="ECO:0000259" key="2">
    <source>
        <dbReference type="Pfam" id="PF01965"/>
    </source>
</evidence>
<dbReference type="InterPro" id="IPR029062">
    <property type="entry name" value="Class_I_gatase-like"/>
</dbReference>
<dbReference type="eggNOG" id="COG0693">
    <property type="taxonomic scope" value="Bacteria"/>
</dbReference>
<name>B0SXI7_CAUSK</name>
<gene>
    <name evidence="3" type="ordered locus">Caul_2645</name>
</gene>
<reference evidence="3" key="1">
    <citation type="submission" date="2008-01" db="EMBL/GenBank/DDBJ databases">
        <title>Complete sequence of chromosome of Caulobacter sp. K31.</title>
        <authorList>
            <consortium name="US DOE Joint Genome Institute"/>
            <person name="Copeland A."/>
            <person name="Lucas S."/>
            <person name="Lapidus A."/>
            <person name="Barry K."/>
            <person name="Glavina del Rio T."/>
            <person name="Dalin E."/>
            <person name="Tice H."/>
            <person name="Pitluck S."/>
            <person name="Bruce D."/>
            <person name="Goodwin L."/>
            <person name="Thompson L.S."/>
            <person name="Brettin T."/>
            <person name="Detter J.C."/>
            <person name="Han C."/>
            <person name="Schmutz J."/>
            <person name="Larimer F."/>
            <person name="Land M."/>
            <person name="Hauser L."/>
            <person name="Kyrpides N."/>
            <person name="Kim E."/>
            <person name="Stephens C."/>
            <person name="Richardson P."/>
        </authorList>
    </citation>
    <scope>NUCLEOTIDE SEQUENCE [LARGE SCALE GENOMIC DNA]</scope>
    <source>
        <strain evidence="3">K31</strain>
    </source>
</reference>
<dbReference type="OrthoDB" id="9793422at2"/>
<dbReference type="Gene3D" id="3.40.50.880">
    <property type="match status" value="1"/>
</dbReference>
<dbReference type="SUPFAM" id="SSF52317">
    <property type="entry name" value="Class I glutamine amidotransferase-like"/>
    <property type="match status" value="1"/>
</dbReference>
<dbReference type="STRING" id="366602.Caul_2645"/>
<evidence type="ECO:0000313" key="3">
    <source>
        <dbReference type="EMBL" id="ABZ71772.1"/>
    </source>
</evidence>
<protein>
    <submittedName>
        <fullName evidence="3">ThiJ/PfpI domain protein</fullName>
    </submittedName>
</protein>
<accession>B0SXI7</accession>
<feature type="signal peptide" evidence="1">
    <location>
        <begin position="1"/>
        <end position="23"/>
    </location>
</feature>
<feature type="domain" description="DJ-1/PfpI" evidence="2">
    <location>
        <begin position="59"/>
        <end position="220"/>
    </location>
</feature>
<dbReference type="Pfam" id="PF01965">
    <property type="entry name" value="DJ-1_PfpI"/>
    <property type="match status" value="1"/>
</dbReference>
<dbReference type="InterPro" id="IPR002818">
    <property type="entry name" value="DJ-1/PfpI"/>
</dbReference>
<dbReference type="EMBL" id="CP000927">
    <property type="protein sequence ID" value="ABZ71772.1"/>
    <property type="molecule type" value="Genomic_DNA"/>
</dbReference>
<dbReference type="HOGENOM" id="CLU_730944_0_0_5"/>
<dbReference type="PANTHER" id="PTHR43130">
    <property type="entry name" value="ARAC-FAMILY TRANSCRIPTIONAL REGULATOR"/>
    <property type="match status" value="1"/>
</dbReference>
<dbReference type="InterPro" id="IPR052158">
    <property type="entry name" value="INH-QAR"/>
</dbReference>
<organism evidence="3">
    <name type="scientific">Caulobacter sp. (strain K31)</name>
    <dbReference type="NCBI Taxonomy" id="366602"/>
    <lineage>
        <taxon>Bacteria</taxon>
        <taxon>Pseudomonadati</taxon>
        <taxon>Pseudomonadota</taxon>
        <taxon>Alphaproteobacteria</taxon>
        <taxon>Caulobacterales</taxon>
        <taxon>Caulobacteraceae</taxon>
        <taxon>Caulobacter</taxon>
    </lineage>
</organism>
<dbReference type="KEGG" id="cak:Caul_2645"/>
<dbReference type="AlphaFoldDB" id="B0SXI7"/>
<keyword evidence="1" id="KW-0732">Signal</keyword>
<evidence type="ECO:0000256" key="1">
    <source>
        <dbReference type="SAM" id="SignalP"/>
    </source>
</evidence>
<feature type="chain" id="PRO_5002755650" evidence="1">
    <location>
        <begin position="24"/>
        <end position="373"/>
    </location>
</feature>
<proteinExistence type="predicted"/>
<sequence length="373" mass="39101" precursor="true">MRKPGLSIALAALLASASSAMPAAPASGAPLATQADTVGTAIMLPAPKAGRMRPLVAVVADGAGAETTDFLIPYGVLKEAGVADVIGLSTADAPLQLMMTVKIQPDQTTARFDAAQPAGADIVIVPAQHHPKSPALIAWIRKQAAQGAVIVSICEGARVVAAAGLLDGKRATTHFAALEQLEKAYPKTTWVRDRRWVQDGRIISTTGVSASVPTAIALVEAIAGRQAAEATAARLGAGDWSPRHRTAEFKIERSDYAVGMANLAAAWKHETVEAPLKEGVDEIALALQTDAWRRGMRAKVVVTGVSPVRSRHGLTILPDALHRADAIVLAPPAGGSTAVLDWTLAEMTRRYGPETARLAWLGMEYGREDGARH</sequence>